<dbReference type="Proteomes" id="UP000253410">
    <property type="component" value="Unassembled WGS sequence"/>
</dbReference>
<comment type="caution">
    <text evidence="2">The sequence shown here is derived from an EMBL/GenBank/DDBJ whole genome shotgun (WGS) entry which is preliminary data.</text>
</comment>
<gene>
    <name evidence="2" type="ORF">DF182_27685</name>
</gene>
<evidence type="ECO:0000313" key="3">
    <source>
        <dbReference type="Proteomes" id="UP000253410"/>
    </source>
</evidence>
<name>A0A365XVR0_9BACT</name>
<evidence type="ECO:0000259" key="1">
    <source>
        <dbReference type="Pfam" id="PF22124"/>
    </source>
</evidence>
<dbReference type="InterPro" id="IPR008928">
    <property type="entry name" value="6-hairpin_glycosidase_sf"/>
</dbReference>
<keyword evidence="3" id="KW-1185">Reference proteome</keyword>
<dbReference type="GO" id="GO:0005975">
    <property type="term" value="P:carbohydrate metabolic process"/>
    <property type="evidence" value="ECO:0007669"/>
    <property type="project" value="InterPro"/>
</dbReference>
<dbReference type="AlphaFoldDB" id="A0A365XVR0"/>
<dbReference type="OrthoDB" id="9768507at2"/>
<organism evidence="2 3">
    <name type="scientific">Chitinophaga flava</name>
    <dbReference type="NCBI Taxonomy" id="2259036"/>
    <lineage>
        <taxon>Bacteria</taxon>
        <taxon>Pseudomonadati</taxon>
        <taxon>Bacteroidota</taxon>
        <taxon>Chitinophagia</taxon>
        <taxon>Chitinophagales</taxon>
        <taxon>Chitinophagaceae</taxon>
        <taxon>Chitinophaga</taxon>
    </lineage>
</organism>
<proteinExistence type="predicted"/>
<dbReference type="Gene3D" id="1.50.10.10">
    <property type="match status" value="1"/>
</dbReference>
<evidence type="ECO:0000313" key="2">
    <source>
        <dbReference type="EMBL" id="RBL90250.1"/>
    </source>
</evidence>
<dbReference type="PANTHER" id="PTHR31084">
    <property type="entry name" value="ALPHA-L-FUCOSIDASE 2"/>
    <property type="match status" value="1"/>
</dbReference>
<accession>A0A365XVR0</accession>
<dbReference type="EMBL" id="QFFJ01000002">
    <property type="protein sequence ID" value="RBL90250.1"/>
    <property type="molecule type" value="Genomic_DNA"/>
</dbReference>
<protein>
    <recommendedName>
        <fullName evidence="1">Glycosyl hydrolase family 95 catalytic domain-containing protein</fullName>
    </recommendedName>
</protein>
<sequence length="746" mass="83876">MISRFIVCFLFFLSVRLVVGAQDRAEMIISRHKSVFNAVPVKTPNNVAVDGPLLGNGSGAAALGGAPDRLSFYLARNDFWRLKSGFDESFPASLASLVIHIPSLQSATYHVEQDFYNAVTTGDFLKGDTALHMVAWMAAQHDWLIIELKNTGHTMLSGSIELVSPEKGDHKFADSITKGVGPDGILWLKRGFYEDVDIKTRACVSFRVVGSTSGKISLQPGESRTIICASTSGFKGDKAVDRMMTELRKMNPEGIRAAGKKHKDWWHNFWHQSYVSINDSVVEAQYYRSQYTMASCSRDPKFPPGIFGSWITREIPAWNGDYHLNYNYIAPFYALYSSNHLQQAIPYEAPLLDFMERGKYYAARITGISDGILYPVGIGPCGIETTRKNGIMMRQHPDYISGGQVEDEGLFFGQKSNAAYCVTNLSFAFYTTYDPVFAERVYPFIRAVAEFWRQYLQLDNGRYVIKNDAIHEGTIGTVNPILSLGLVRMVFTTATDMAKFLRKDSELQGQWQYMQEKMAAYPEQIMKGRSVFRYTEEGTAWWGDNTLGIQHIYPAGQIGPDSDTAILRTAFNTVDIMKRWRDFNGSNSFFPAAVRIGYPADSIWNELRTYSNHTYPNGFQLNNPHGIENCSTVPNTVNEMLCMSNGKGLRIFGCWPQNRDAFFENIRASGAFLISSAIESNQVVFVRVKSEKGRSLNLRNPWSGKPVEVYSNKRGTRIAEGEWLNINTLAGEMLEFKPAQRSPAHL</sequence>
<dbReference type="PANTHER" id="PTHR31084:SF0">
    <property type="entry name" value="ALPHA-L-FUCOSIDASE 2"/>
    <property type="match status" value="1"/>
</dbReference>
<dbReference type="Pfam" id="PF22124">
    <property type="entry name" value="Glyco_hydro_95_cat"/>
    <property type="match status" value="1"/>
</dbReference>
<dbReference type="GO" id="GO:0004560">
    <property type="term" value="F:alpha-L-fucosidase activity"/>
    <property type="evidence" value="ECO:0007669"/>
    <property type="project" value="TreeGrafter"/>
</dbReference>
<reference evidence="2 3" key="1">
    <citation type="submission" date="2018-05" db="EMBL/GenBank/DDBJ databases">
        <title>Chitinophaga sp. K3CV102501T nov., isolated from isolated from a monsoon evergreen broad-leaved forest soil.</title>
        <authorList>
            <person name="Lv Y."/>
        </authorList>
    </citation>
    <scope>NUCLEOTIDE SEQUENCE [LARGE SCALE GENOMIC DNA]</scope>
    <source>
        <strain evidence="2 3">GDMCC 1.1325</strain>
    </source>
</reference>
<dbReference type="RefSeq" id="WP_113619000.1">
    <property type="nucleotide sequence ID" value="NZ_QFFJ01000002.1"/>
</dbReference>
<dbReference type="InterPro" id="IPR012341">
    <property type="entry name" value="6hp_glycosidase-like_sf"/>
</dbReference>
<dbReference type="SUPFAM" id="SSF48208">
    <property type="entry name" value="Six-hairpin glycosidases"/>
    <property type="match status" value="1"/>
</dbReference>
<feature type="domain" description="Glycosyl hydrolase family 95 catalytic" evidence="1">
    <location>
        <begin position="278"/>
        <end position="641"/>
    </location>
</feature>
<dbReference type="InterPro" id="IPR054363">
    <property type="entry name" value="GH95_cat"/>
</dbReference>